<dbReference type="GO" id="GO:0003677">
    <property type="term" value="F:DNA binding"/>
    <property type="evidence" value="ECO:0007669"/>
    <property type="project" value="UniProtKB-KW"/>
</dbReference>
<sequence length="440" mass="50781">MKSAKTEVVRSAEQRVHFPDWKSALRVIKDERERRSVEIILNWYLGWCKRNGRFASIETAALFLEEIIEERRPEEWVLSGWKRGLRWFFSRARGQASVEVARAQVPRERVSGEAPESHDPVDSIENPWERRLAETLRREDRMLRTEQAYRAWLKRYLAWLGERDPTGQPSVFASGFLEHLAVREMVAHSTQRQALNALVYFYKKVLQLDLGELEFVRSPRRRRLPVVLSREEISRLLGHMSGTPLLMAQLAYGGGLRVSELVRLRVKDMDLDRLQIHVRSGKGDKDRVTTLSEQILPFLRQHLDRLVFLHKEDQEARIPGVFLPGALERKYPSAGSQIQWQWLFPTTNLQRDPRSGLMRRHHVTPGAFQKAISRATSAASLNKRVTPHALRHSFATHLLESGTDIRTVQDLLGHASVETTQIYLHVMQKPGLGVRSPLDG</sequence>
<proteinExistence type="inferred from homology"/>
<comment type="caution">
    <text evidence="6">The sequence shown here is derived from an EMBL/GenBank/DDBJ whole genome shotgun (WGS) entry which is preliminary data.</text>
</comment>
<dbReference type="Gene3D" id="1.10.443.10">
    <property type="entry name" value="Intergrase catalytic core"/>
    <property type="match status" value="1"/>
</dbReference>
<dbReference type="AlphaFoldDB" id="A0A6B2LWJ3"/>
<dbReference type="RefSeq" id="WP_163961202.1">
    <property type="nucleotide sequence ID" value="NZ_JAAGNX010000001.1"/>
</dbReference>
<dbReference type="InterPro" id="IPR013762">
    <property type="entry name" value="Integrase-like_cat_sf"/>
</dbReference>
<dbReference type="NCBIfam" id="TIGR02249">
    <property type="entry name" value="integrase_gron"/>
    <property type="match status" value="1"/>
</dbReference>
<keyword evidence="2" id="KW-0229">DNA integration</keyword>
<accession>A0A6B2LWJ3</accession>
<keyword evidence="7" id="KW-1185">Reference proteome</keyword>
<dbReference type="InterPro" id="IPR050090">
    <property type="entry name" value="Tyrosine_recombinase_XerCD"/>
</dbReference>
<dbReference type="EMBL" id="JAAGNX010000001">
    <property type="protein sequence ID" value="NDV60828.1"/>
    <property type="molecule type" value="Genomic_DNA"/>
</dbReference>
<evidence type="ECO:0000256" key="2">
    <source>
        <dbReference type="ARBA" id="ARBA00022908"/>
    </source>
</evidence>
<dbReference type="InterPro" id="IPR002104">
    <property type="entry name" value="Integrase_catalytic"/>
</dbReference>
<reference evidence="6 7" key="1">
    <citation type="submission" date="2020-02" db="EMBL/GenBank/DDBJ databases">
        <title>Albibacoteraceae fam. nov., the first described family within the subdivision 4 Verrucomicrobia.</title>
        <authorList>
            <person name="Xi F."/>
        </authorList>
    </citation>
    <scope>NUCLEOTIDE SEQUENCE [LARGE SCALE GENOMIC DNA]</scope>
    <source>
        <strain evidence="6 7">CK1056</strain>
    </source>
</reference>
<feature type="domain" description="Tyr recombinase" evidence="5">
    <location>
        <begin position="223"/>
        <end position="439"/>
    </location>
</feature>
<gene>
    <name evidence="6" type="ORF">G0Q06_00010</name>
</gene>
<name>A0A6B2LWJ3_9BACT</name>
<evidence type="ECO:0000256" key="3">
    <source>
        <dbReference type="ARBA" id="ARBA00023125"/>
    </source>
</evidence>
<dbReference type="GO" id="GO:0015074">
    <property type="term" value="P:DNA integration"/>
    <property type="evidence" value="ECO:0007669"/>
    <property type="project" value="UniProtKB-KW"/>
</dbReference>
<evidence type="ECO:0000313" key="7">
    <source>
        <dbReference type="Proteomes" id="UP000478417"/>
    </source>
</evidence>
<organism evidence="6 7">
    <name type="scientific">Oceanipulchritudo coccoides</name>
    <dbReference type="NCBI Taxonomy" id="2706888"/>
    <lineage>
        <taxon>Bacteria</taxon>
        <taxon>Pseudomonadati</taxon>
        <taxon>Verrucomicrobiota</taxon>
        <taxon>Opitutia</taxon>
        <taxon>Puniceicoccales</taxon>
        <taxon>Oceanipulchritudinaceae</taxon>
        <taxon>Oceanipulchritudo</taxon>
    </lineage>
</organism>
<dbReference type="Pfam" id="PF13495">
    <property type="entry name" value="Phage_int_SAM_4"/>
    <property type="match status" value="1"/>
</dbReference>
<evidence type="ECO:0000256" key="1">
    <source>
        <dbReference type="ARBA" id="ARBA00008857"/>
    </source>
</evidence>
<dbReference type="InterPro" id="IPR010998">
    <property type="entry name" value="Integrase_recombinase_N"/>
</dbReference>
<dbReference type="Pfam" id="PF00589">
    <property type="entry name" value="Phage_integrase"/>
    <property type="match status" value="1"/>
</dbReference>
<comment type="similarity">
    <text evidence="1">Belongs to the 'phage' integrase family.</text>
</comment>
<evidence type="ECO:0000259" key="5">
    <source>
        <dbReference type="PROSITE" id="PS51898"/>
    </source>
</evidence>
<evidence type="ECO:0000313" key="6">
    <source>
        <dbReference type="EMBL" id="NDV60828.1"/>
    </source>
</evidence>
<dbReference type="GO" id="GO:0006310">
    <property type="term" value="P:DNA recombination"/>
    <property type="evidence" value="ECO:0007669"/>
    <property type="project" value="UniProtKB-KW"/>
</dbReference>
<dbReference type="PROSITE" id="PS51898">
    <property type="entry name" value="TYR_RECOMBINASE"/>
    <property type="match status" value="1"/>
</dbReference>
<evidence type="ECO:0000256" key="4">
    <source>
        <dbReference type="ARBA" id="ARBA00023172"/>
    </source>
</evidence>
<dbReference type="SUPFAM" id="SSF56349">
    <property type="entry name" value="DNA breaking-rejoining enzymes"/>
    <property type="match status" value="1"/>
</dbReference>
<dbReference type="PANTHER" id="PTHR30349:SF64">
    <property type="entry name" value="PROPHAGE INTEGRASE INTD-RELATED"/>
    <property type="match status" value="1"/>
</dbReference>
<protein>
    <submittedName>
        <fullName evidence="6">Integron integrase</fullName>
    </submittedName>
</protein>
<keyword evidence="3" id="KW-0238">DNA-binding</keyword>
<dbReference type="InterPro" id="IPR011946">
    <property type="entry name" value="Integrase_integron-type"/>
</dbReference>
<dbReference type="Gene3D" id="1.10.150.130">
    <property type="match status" value="1"/>
</dbReference>
<dbReference type="PANTHER" id="PTHR30349">
    <property type="entry name" value="PHAGE INTEGRASE-RELATED"/>
    <property type="match status" value="1"/>
</dbReference>
<keyword evidence="4" id="KW-0233">DNA recombination</keyword>
<dbReference type="InterPro" id="IPR004107">
    <property type="entry name" value="Integrase_SAM-like_N"/>
</dbReference>
<dbReference type="Proteomes" id="UP000478417">
    <property type="component" value="Unassembled WGS sequence"/>
</dbReference>
<dbReference type="InterPro" id="IPR011010">
    <property type="entry name" value="DNA_brk_join_enz"/>
</dbReference>